<sequence length="623" mass="72779">MNYITATNLKKSYGERVLFEGLSFAITEGQKIALIAKNGTGKTSLLNILAGIDESDGEGSVLRDKDAVIEFLPQLPTLDDNLTIEQTIFASESPLLKIVEKYEQALKHPEDEANYQVAFEQMDKNNAWVFEQHYKQLLTQLKITDIEQKVGTLSGGQKKRVALAHILVSKPDVLLLDEPTNHLDLEMIEWLEQYLAREKVTLFMVTHDRYFLECVCNEIWELDDKTLYKYKGNYSYFLKKKEERIQQFETEVSKAQNLYRKELDWMRRQPKARGTKSKSRISSFYDIKELAHLRREHRNIEIEVQMERLGSKIIKLDKVSKSFDNLSILKNFSYNFQKGERVGIVGNNGTGKTTFLNILTEKENIDSGEIEWGETVKFGYYSQKGIEIKTGQKVVEVIKEVADYIPLSKGRQLSAEQLLERFLFSRKQQHDFVENLSGGEQKRLNLCRILMTNPNFLILDEPTNDLDIVTLNILEEFLMSFEGCFLVVSHDRYFMDKMVDHLFIFEGNGEIRDFAGNYTQYRQESEEKQKTQVKPKEEKTIKPKRQKTKLSYKEQLEYEQLEEEIATLESLKQKIEKKFNAPSPLEDVSELSKEYEKVKQQIDEKTERWIELEMLAEELKENR</sequence>
<dbReference type="SUPFAM" id="SSF52540">
    <property type="entry name" value="P-loop containing nucleoside triphosphate hydrolases"/>
    <property type="match status" value="2"/>
</dbReference>
<reference evidence="15 16" key="1">
    <citation type="submission" date="2018-05" db="EMBL/GenBank/DDBJ databases">
        <title>Genomic Encyclopedia of Type Strains, Phase IV (KMG-IV): sequencing the most valuable type-strain genomes for metagenomic binning, comparative biology and taxonomic classification.</title>
        <authorList>
            <person name="Goeker M."/>
        </authorList>
    </citation>
    <scope>NUCLEOTIDE SEQUENCE [LARGE SCALE GENOMIC DNA]</scope>
    <source>
        <strain evidence="15 16">DSM 28579</strain>
    </source>
</reference>
<dbReference type="PANTHER" id="PTHR42855:SF1">
    <property type="entry name" value="ABC TRANSPORTER DOMAIN-CONTAINING PROTEIN"/>
    <property type="match status" value="1"/>
</dbReference>
<dbReference type="InterPro" id="IPR032524">
    <property type="entry name" value="ABC_tran_C"/>
</dbReference>
<keyword evidence="11" id="KW-0648">Protein biosynthesis</keyword>
<protein>
    <submittedName>
        <fullName evidence="15">ATP-binding cassette subfamily F protein uup</fullName>
    </submittedName>
</protein>
<dbReference type="InterPro" id="IPR051309">
    <property type="entry name" value="ABCF_ATPase"/>
</dbReference>
<evidence type="ECO:0000256" key="12">
    <source>
        <dbReference type="SAM" id="Coils"/>
    </source>
</evidence>
<dbReference type="InterPro" id="IPR037118">
    <property type="entry name" value="Val-tRNA_synth_C_sf"/>
</dbReference>
<dbReference type="InterPro" id="IPR003593">
    <property type="entry name" value="AAA+_ATPase"/>
</dbReference>
<dbReference type="Pfam" id="PF16326">
    <property type="entry name" value="ABC_tran_CTD"/>
    <property type="match status" value="1"/>
</dbReference>
<evidence type="ECO:0000256" key="7">
    <source>
        <dbReference type="ARBA" id="ARBA00022801"/>
    </source>
</evidence>
<evidence type="ECO:0000313" key="16">
    <source>
        <dbReference type="Proteomes" id="UP000251835"/>
    </source>
</evidence>
<evidence type="ECO:0000256" key="9">
    <source>
        <dbReference type="ARBA" id="ARBA00022845"/>
    </source>
</evidence>
<keyword evidence="6" id="KW-0547">Nucleotide-binding</keyword>
<keyword evidence="3" id="KW-0820">tRNA-binding</keyword>
<dbReference type="FunFam" id="3.40.50.300:FF:000011">
    <property type="entry name" value="Putative ABC transporter ATP-binding component"/>
    <property type="match status" value="1"/>
</dbReference>
<feature type="domain" description="ABC transporter" evidence="14">
    <location>
        <begin position="4"/>
        <end position="249"/>
    </location>
</feature>
<evidence type="ECO:0000256" key="5">
    <source>
        <dbReference type="ARBA" id="ARBA00022737"/>
    </source>
</evidence>
<dbReference type="InterPro" id="IPR003439">
    <property type="entry name" value="ABC_transporter-like_ATP-bd"/>
</dbReference>
<dbReference type="Gene3D" id="1.10.287.380">
    <property type="entry name" value="Valyl-tRNA synthetase, C-terminal domain"/>
    <property type="match status" value="1"/>
</dbReference>
<dbReference type="AlphaFoldDB" id="A0A7L4URW3"/>
<dbReference type="GO" id="GO:0019843">
    <property type="term" value="F:rRNA binding"/>
    <property type="evidence" value="ECO:0007669"/>
    <property type="project" value="UniProtKB-KW"/>
</dbReference>
<dbReference type="Pfam" id="PF12848">
    <property type="entry name" value="ABC_tran_Xtn"/>
    <property type="match status" value="1"/>
</dbReference>
<keyword evidence="16" id="KW-1185">Reference proteome</keyword>
<evidence type="ECO:0000256" key="6">
    <source>
        <dbReference type="ARBA" id="ARBA00022741"/>
    </source>
</evidence>
<evidence type="ECO:0000256" key="13">
    <source>
        <dbReference type="SAM" id="MobiDB-lite"/>
    </source>
</evidence>
<keyword evidence="9" id="KW-0810">Translation regulation</keyword>
<dbReference type="GO" id="GO:0006417">
    <property type="term" value="P:regulation of translation"/>
    <property type="evidence" value="ECO:0007669"/>
    <property type="project" value="UniProtKB-KW"/>
</dbReference>
<dbReference type="OrthoDB" id="1521973at2"/>
<evidence type="ECO:0000313" key="15">
    <source>
        <dbReference type="EMBL" id="PVX52516.1"/>
    </source>
</evidence>
<dbReference type="InterPro" id="IPR017871">
    <property type="entry name" value="ABC_transporter-like_CS"/>
</dbReference>
<evidence type="ECO:0000256" key="8">
    <source>
        <dbReference type="ARBA" id="ARBA00022840"/>
    </source>
</evidence>
<dbReference type="SMART" id="SM00382">
    <property type="entry name" value="AAA"/>
    <property type="match status" value="2"/>
</dbReference>
<keyword evidence="2" id="KW-0963">Cytoplasm</keyword>
<dbReference type="CDD" id="cd03221">
    <property type="entry name" value="ABCF_EF-3"/>
    <property type="match status" value="2"/>
</dbReference>
<comment type="similarity">
    <text evidence="1">Belongs to the ABC transporter superfamily. ABCF family. Translational throttle EttA subfamily.</text>
</comment>
<keyword evidence="8 15" id="KW-0067">ATP-binding</keyword>
<evidence type="ECO:0000256" key="11">
    <source>
        <dbReference type="ARBA" id="ARBA00022917"/>
    </source>
</evidence>
<keyword evidence="4" id="KW-0699">rRNA-binding</keyword>
<keyword evidence="10" id="KW-0694">RNA-binding</keyword>
<dbReference type="InterPro" id="IPR027417">
    <property type="entry name" value="P-loop_NTPase"/>
</dbReference>
<dbReference type="Proteomes" id="UP000251835">
    <property type="component" value="Unassembled WGS sequence"/>
</dbReference>
<dbReference type="GO" id="GO:0000049">
    <property type="term" value="F:tRNA binding"/>
    <property type="evidence" value="ECO:0007669"/>
    <property type="project" value="UniProtKB-KW"/>
</dbReference>
<evidence type="ECO:0000256" key="4">
    <source>
        <dbReference type="ARBA" id="ARBA00022730"/>
    </source>
</evidence>
<feature type="domain" description="ABC transporter" evidence="14">
    <location>
        <begin position="314"/>
        <end position="532"/>
    </location>
</feature>
<dbReference type="PROSITE" id="PS50893">
    <property type="entry name" value="ABC_TRANSPORTER_2"/>
    <property type="match status" value="2"/>
</dbReference>
<feature type="compositionally biased region" description="Basic and acidic residues" evidence="13">
    <location>
        <begin position="525"/>
        <end position="541"/>
    </location>
</feature>
<evidence type="ECO:0000256" key="10">
    <source>
        <dbReference type="ARBA" id="ARBA00022884"/>
    </source>
</evidence>
<dbReference type="FunFam" id="3.40.50.300:FF:000183">
    <property type="entry name" value="ABC transporter ATP-binding protein yjjK"/>
    <property type="match status" value="1"/>
</dbReference>
<comment type="caution">
    <text evidence="15">The sequence shown here is derived from an EMBL/GenBank/DDBJ whole genome shotgun (WGS) entry which is preliminary data.</text>
</comment>
<keyword evidence="12" id="KW-0175">Coiled coil</keyword>
<dbReference type="Gene3D" id="3.40.50.300">
    <property type="entry name" value="P-loop containing nucleotide triphosphate hydrolases"/>
    <property type="match status" value="2"/>
</dbReference>
<evidence type="ECO:0000259" key="14">
    <source>
        <dbReference type="PROSITE" id="PS50893"/>
    </source>
</evidence>
<dbReference type="PANTHER" id="PTHR42855">
    <property type="entry name" value="ABC TRANSPORTER ATP-BINDING SUBUNIT"/>
    <property type="match status" value="1"/>
</dbReference>
<organism evidence="15 16">
    <name type="scientific">Balneicella halophila</name>
    <dbReference type="NCBI Taxonomy" id="1537566"/>
    <lineage>
        <taxon>Bacteria</taxon>
        <taxon>Pseudomonadati</taxon>
        <taxon>Bacteroidota</taxon>
        <taxon>Bacteroidia</taxon>
        <taxon>Bacteroidales</taxon>
        <taxon>Balneicellaceae</taxon>
        <taxon>Balneicella</taxon>
    </lineage>
</organism>
<proteinExistence type="inferred from homology"/>
<feature type="coiled-coil region" evidence="12">
    <location>
        <begin position="551"/>
        <end position="622"/>
    </location>
</feature>
<dbReference type="GO" id="GO:0003677">
    <property type="term" value="F:DNA binding"/>
    <property type="evidence" value="ECO:0007669"/>
    <property type="project" value="InterPro"/>
</dbReference>
<dbReference type="Pfam" id="PF00005">
    <property type="entry name" value="ABC_tran"/>
    <property type="match status" value="2"/>
</dbReference>
<dbReference type="GO" id="GO:0016887">
    <property type="term" value="F:ATP hydrolysis activity"/>
    <property type="evidence" value="ECO:0007669"/>
    <property type="project" value="InterPro"/>
</dbReference>
<dbReference type="EMBL" id="QENZ01000003">
    <property type="protein sequence ID" value="PVX52516.1"/>
    <property type="molecule type" value="Genomic_DNA"/>
</dbReference>
<gene>
    <name evidence="15" type="ORF">C7377_0840</name>
</gene>
<keyword evidence="5" id="KW-0677">Repeat</keyword>
<dbReference type="GO" id="GO:0005524">
    <property type="term" value="F:ATP binding"/>
    <property type="evidence" value="ECO:0007669"/>
    <property type="project" value="UniProtKB-KW"/>
</dbReference>
<evidence type="ECO:0000256" key="2">
    <source>
        <dbReference type="ARBA" id="ARBA00022490"/>
    </source>
</evidence>
<evidence type="ECO:0000256" key="3">
    <source>
        <dbReference type="ARBA" id="ARBA00022555"/>
    </source>
</evidence>
<accession>A0A7L4URW3</accession>
<dbReference type="RefSeq" id="WP_116496044.1">
    <property type="nucleotide sequence ID" value="NZ_QENZ01000003.1"/>
</dbReference>
<dbReference type="GO" id="GO:0006412">
    <property type="term" value="P:translation"/>
    <property type="evidence" value="ECO:0007669"/>
    <property type="project" value="UniProtKB-KW"/>
</dbReference>
<keyword evidence="7" id="KW-0378">Hydrolase</keyword>
<name>A0A7L4URW3_BALHA</name>
<feature type="region of interest" description="Disordered" evidence="13">
    <location>
        <begin position="525"/>
        <end position="545"/>
    </location>
</feature>
<dbReference type="PROSITE" id="PS00211">
    <property type="entry name" value="ABC_TRANSPORTER_1"/>
    <property type="match status" value="1"/>
</dbReference>
<dbReference type="InterPro" id="IPR032781">
    <property type="entry name" value="ABC_tran_Xtn"/>
</dbReference>
<evidence type="ECO:0000256" key="1">
    <source>
        <dbReference type="ARBA" id="ARBA00005868"/>
    </source>
</evidence>